<sequence length="60" mass="6106">DEPAPVRHPVSDGAAEALRSGGPRRRRVAQGAPPGGVRDPHPSSSRRPAAGALPLPRGAL</sequence>
<dbReference type="AlphaFoldDB" id="A0A6J4QZ05"/>
<reference evidence="2" key="1">
    <citation type="submission" date="2020-02" db="EMBL/GenBank/DDBJ databases">
        <authorList>
            <person name="Meier V. D."/>
        </authorList>
    </citation>
    <scope>NUCLEOTIDE SEQUENCE</scope>
    <source>
        <strain evidence="2">AVDCRST_MAG02</strain>
    </source>
</reference>
<evidence type="ECO:0000256" key="1">
    <source>
        <dbReference type="SAM" id="MobiDB-lite"/>
    </source>
</evidence>
<gene>
    <name evidence="2" type="ORF">AVDCRST_MAG02-1855</name>
</gene>
<feature type="non-terminal residue" evidence="2">
    <location>
        <position position="60"/>
    </location>
</feature>
<dbReference type="EMBL" id="CADCVH010000066">
    <property type="protein sequence ID" value="CAA9459210.1"/>
    <property type="molecule type" value="Genomic_DNA"/>
</dbReference>
<feature type="compositionally biased region" description="Low complexity" evidence="1">
    <location>
        <begin position="46"/>
        <end position="60"/>
    </location>
</feature>
<accession>A0A6J4QZ05</accession>
<feature type="non-terminal residue" evidence="2">
    <location>
        <position position="1"/>
    </location>
</feature>
<organism evidence="2">
    <name type="scientific">uncultured Rubrobacteraceae bacterium</name>
    <dbReference type="NCBI Taxonomy" id="349277"/>
    <lineage>
        <taxon>Bacteria</taxon>
        <taxon>Bacillati</taxon>
        <taxon>Actinomycetota</taxon>
        <taxon>Rubrobacteria</taxon>
        <taxon>Rubrobacterales</taxon>
        <taxon>Rubrobacteraceae</taxon>
        <taxon>environmental samples</taxon>
    </lineage>
</organism>
<protein>
    <submittedName>
        <fullName evidence="2">Uncharacterized protein</fullName>
    </submittedName>
</protein>
<feature type="region of interest" description="Disordered" evidence="1">
    <location>
        <begin position="1"/>
        <end position="60"/>
    </location>
</feature>
<name>A0A6J4QZ05_9ACTN</name>
<proteinExistence type="predicted"/>
<evidence type="ECO:0000313" key="2">
    <source>
        <dbReference type="EMBL" id="CAA9459210.1"/>
    </source>
</evidence>